<dbReference type="InterPro" id="IPR036465">
    <property type="entry name" value="vWFA_dom_sf"/>
</dbReference>
<accession>A0A6A2Y0S1</accession>
<keyword evidence="4" id="KW-1185">Reference proteome</keyword>
<organism evidence="3 4">
    <name type="scientific">Hibiscus syriacus</name>
    <name type="common">Rose of Sharon</name>
    <dbReference type="NCBI Taxonomy" id="106335"/>
    <lineage>
        <taxon>Eukaryota</taxon>
        <taxon>Viridiplantae</taxon>
        <taxon>Streptophyta</taxon>
        <taxon>Embryophyta</taxon>
        <taxon>Tracheophyta</taxon>
        <taxon>Spermatophyta</taxon>
        <taxon>Magnoliopsida</taxon>
        <taxon>eudicotyledons</taxon>
        <taxon>Gunneridae</taxon>
        <taxon>Pentapetalae</taxon>
        <taxon>rosids</taxon>
        <taxon>malvids</taxon>
        <taxon>Malvales</taxon>
        <taxon>Malvaceae</taxon>
        <taxon>Malvoideae</taxon>
        <taxon>Hibiscus</taxon>
    </lineage>
</organism>
<dbReference type="Pfam" id="PF07002">
    <property type="entry name" value="Copine"/>
    <property type="match status" value="1"/>
</dbReference>
<dbReference type="PANTHER" id="PTHR45751">
    <property type="entry name" value="COPINE FAMILY PROTEIN 1"/>
    <property type="match status" value="1"/>
</dbReference>
<dbReference type="GO" id="GO:0004842">
    <property type="term" value="F:ubiquitin-protein transferase activity"/>
    <property type="evidence" value="ECO:0007669"/>
    <property type="project" value="TreeGrafter"/>
</dbReference>
<name>A0A6A2Y0S1_HIBSY</name>
<dbReference type="PANTHER" id="PTHR45751:SF30">
    <property type="entry name" value="E3 UBIQUITIN-PROTEIN LIGASE RGLG5"/>
    <property type="match status" value="1"/>
</dbReference>
<evidence type="ECO:0000256" key="1">
    <source>
        <dbReference type="SAM" id="MobiDB-lite"/>
    </source>
</evidence>
<dbReference type="SUPFAM" id="SSF53300">
    <property type="entry name" value="vWA-like"/>
    <property type="match status" value="1"/>
</dbReference>
<dbReference type="InterPro" id="IPR052079">
    <property type="entry name" value="E3_ligase/Copine_domain"/>
</dbReference>
<reference evidence="3" key="1">
    <citation type="submission" date="2019-09" db="EMBL/GenBank/DDBJ databases">
        <title>Draft genome information of white flower Hibiscus syriacus.</title>
        <authorList>
            <person name="Kim Y.-M."/>
        </authorList>
    </citation>
    <scope>NUCLEOTIDE SEQUENCE [LARGE SCALE GENOMIC DNA]</scope>
    <source>
        <strain evidence="3">YM2019G1</strain>
    </source>
</reference>
<evidence type="ECO:0000259" key="2">
    <source>
        <dbReference type="Pfam" id="PF07002"/>
    </source>
</evidence>
<proteinExistence type="predicted"/>
<feature type="compositionally biased region" description="Low complexity" evidence="1">
    <location>
        <begin position="16"/>
        <end position="26"/>
    </location>
</feature>
<dbReference type="EMBL" id="VEPZ02001636">
    <property type="protein sequence ID" value="KAE8665019.1"/>
    <property type="molecule type" value="Genomic_DNA"/>
</dbReference>
<comment type="caution">
    <text evidence="3">The sequence shown here is derived from an EMBL/GenBank/DDBJ whole genome shotgun (WGS) entry which is preliminary data.</text>
</comment>
<dbReference type="InterPro" id="IPR010734">
    <property type="entry name" value="Copine_C"/>
</dbReference>
<dbReference type="AlphaFoldDB" id="A0A6A2Y0S1"/>
<feature type="domain" description="Copine C-terminal" evidence="2">
    <location>
        <begin position="110"/>
        <end position="315"/>
    </location>
</feature>
<gene>
    <name evidence="3" type="ORF">F3Y22_tig00112699pilonHSYRG00034</name>
</gene>
<feature type="region of interest" description="Disordered" evidence="1">
    <location>
        <begin position="1"/>
        <end position="48"/>
    </location>
</feature>
<sequence>MGSKISKSSSRRSRTSRPSDTGSSSPYGHPTPQHPSYAPSPLNNYGCRTPRRVHKTIERKYSRIADNYQTLDQVTAALAQAGLESSNLIVGIDFTKSNEWTGARSFNHRSLHHIGQGQNPYEQAISIIGQSLSAFDEDNLIPCYGFGDASTHDQDVFSFYPEERFCEGFKDALARYREIVPQLRLAGPTSFAPIIEMATTIVEQSGGQYHVTRSVDTHHGQLSPQEKNTIDAIVKASEFPLSIVLVGVGDGPWDMMREFDDNIPARSFDNFQFVNFTEIMSKMMNPSRKQAEFAVSALMEIPSQYTAMIELGLLGRRKGNTSERVPFPLPFIPPQTLILKRQLLQPQLPFKTIRFAPFVFVIPRTWPLVVDIRLVVTVEKISISAPYVVQLSELESDCIDLSPST</sequence>
<protein>
    <submittedName>
        <fullName evidence="3">E3 ubiquitin-protein ligase RGLG1</fullName>
    </submittedName>
</protein>
<evidence type="ECO:0000313" key="3">
    <source>
        <dbReference type="EMBL" id="KAE8665019.1"/>
    </source>
</evidence>
<dbReference type="GO" id="GO:0016567">
    <property type="term" value="P:protein ubiquitination"/>
    <property type="evidence" value="ECO:0007669"/>
    <property type="project" value="TreeGrafter"/>
</dbReference>
<dbReference type="Proteomes" id="UP000436088">
    <property type="component" value="Unassembled WGS sequence"/>
</dbReference>
<dbReference type="GO" id="GO:0005634">
    <property type="term" value="C:nucleus"/>
    <property type="evidence" value="ECO:0007669"/>
    <property type="project" value="TreeGrafter"/>
</dbReference>
<evidence type="ECO:0000313" key="4">
    <source>
        <dbReference type="Proteomes" id="UP000436088"/>
    </source>
</evidence>